<name>A0A5J5C9A6_9ASTE</name>
<keyword evidence="5" id="KW-1185">Reference proteome</keyword>
<dbReference type="GO" id="GO:0008270">
    <property type="term" value="F:zinc ion binding"/>
    <property type="evidence" value="ECO:0007669"/>
    <property type="project" value="UniProtKB-KW"/>
</dbReference>
<organism evidence="4 5">
    <name type="scientific">Nyssa sinensis</name>
    <dbReference type="NCBI Taxonomy" id="561372"/>
    <lineage>
        <taxon>Eukaryota</taxon>
        <taxon>Viridiplantae</taxon>
        <taxon>Streptophyta</taxon>
        <taxon>Embryophyta</taxon>
        <taxon>Tracheophyta</taxon>
        <taxon>Spermatophyta</taxon>
        <taxon>Magnoliopsida</taxon>
        <taxon>eudicotyledons</taxon>
        <taxon>Gunneridae</taxon>
        <taxon>Pentapetalae</taxon>
        <taxon>asterids</taxon>
        <taxon>Cornales</taxon>
        <taxon>Nyssaceae</taxon>
        <taxon>Nyssa</taxon>
    </lineage>
</organism>
<reference evidence="4 5" key="1">
    <citation type="submission" date="2019-09" db="EMBL/GenBank/DDBJ databases">
        <title>A chromosome-level genome assembly of the Chinese tupelo Nyssa sinensis.</title>
        <authorList>
            <person name="Yang X."/>
            <person name="Kang M."/>
            <person name="Yang Y."/>
            <person name="Xiong H."/>
            <person name="Wang M."/>
            <person name="Zhang Z."/>
            <person name="Wang Z."/>
            <person name="Wu H."/>
            <person name="Ma T."/>
            <person name="Liu J."/>
            <person name="Xi Z."/>
        </authorList>
    </citation>
    <scope>NUCLEOTIDE SEQUENCE [LARGE SCALE GENOMIC DNA]</scope>
    <source>
        <strain evidence="4">J267</strain>
        <tissue evidence="4">Leaf</tissue>
    </source>
</reference>
<feature type="compositionally biased region" description="Basic and acidic residues" evidence="2">
    <location>
        <begin position="13"/>
        <end position="23"/>
    </location>
</feature>
<proteinExistence type="predicted"/>
<feature type="region of interest" description="Disordered" evidence="2">
    <location>
        <begin position="1"/>
        <end position="23"/>
    </location>
</feature>
<dbReference type="OrthoDB" id="1711136at2759"/>
<dbReference type="EMBL" id="CM018031">
    <property type="protein sequence ID" value="KAA8550620.1"/>
    <property type="molecule type" value="Genomic_DNA"/>
</dbReference>
<dbReference type="Pfam" id="PF13920">
    <property type="entry name" value="zf-C3HC4_3"/>
    <property type="match status" value="1"/>
</dbReference>
<dbReference type="Gene3D" id="3.30.40.10">
    <property type="entry name" value="Zinc/RING finger domain, C3HC4 (zinc finger)"/>
    <property type="match status" value="1"/>
</dbReference>
<evidence type="ECO:0000256" key="2">
    <source>
        <dbReference type="SAM" id="MobiDB-lite"/>
    </source>
</evidence>
<dbReference type="AlphaFoldDB" id="A0A5J5C9A6"/>
<dbReference type="InterPro" id="IPR013083">
    <property type="entry name" value="Znf_RING/FYVE/PHD"/>
</dbReference>
<dbReference type="PANTHER" id="PTHR46629">
    <property type="entry name" value="OS01G0917900 PROTEIN"/>
    <property type="match status" value="1"/>
</dbReference>
<evidence type="ECO:0000259" key="3">
    <source>
        <dbReference type="PROSITE" id="PS50089"/>
    </source>
</evidence>
<accession>A0A5J5C9A6</accession>
<evidence type="ECO:0000256" key="1">
    <source>
        <dbReference type="PROSITE-ProRule" id="PRU00175"/>
    </source>
</evidence>
<dbReference type="Proteomes" id="UP000325577">
    <property type="component" value="Linkage Group LG0"/>
</dbReference>
<feature type="domain" description="RING-type" evidence="3">
    <location>
        <begin position="291"/>
        <end position="328"/>
    </location>
</feature>
<feature type="region of interest" description="Disordered" evidence="2">
    <location>
        <begin position="65"/>
        <end position="159"/>
    </location>
</feature>
<feature type="compositionally biased region" description="Acidic residues" evidence="2">
    <location>
        <begin position="212"/>
        <end position="234"/>
    </location>
</feature>
<keyword evidence="1" id="KW-0862">Zinc</keyword>
<evidence type="ECO:0000313" key="4">
    <source>
        <dbReference type="EMBL" id="KAA8550620.1"/>
    </source>
</evidence>
<dbReference type="InterPro" id="IPR001841">
    <property type="entry name" value="Znf_RING"/>
</dbReference>
<dbReference type="CDD" id="cd16449">
    <property type="entry name" value="RING-HC"/>
    <property type="match status" value="1"/>
</dbReference>
<dbReference type="SUPFAM" id="SSF57850">
    <property type="entry name" value="RING/U-box"/>
    <property type="match status" value="1"/>
</dbReference>
<keyword evidence="1" id="KW-0863">Zinc-finger</keyword>
<gene>
    <name evidence="4" type="ORF">F0562_002304</name>
</gene>
<protein>
    <recommendedName>
        <fullName evidence="3">RING-type domain-containing protein</fullName>
    </recommendedName>
</protein>
<dbReference type="PROSITE" id="PS50089">
    <property type="entry name" value="ZF_RING_2"/>
    <property type="match status" value="1"/>
</dbReference>
<sequence length="352" mass="39586">MESSRGGSRRRQQLTDEKTDPTHLRDFLLVNEDDAGRTSLAGLTLSAVLSNEKRPTPAQPNRTLLDIIRDDPNGGFKDNKKSWKSFRDKLRRRRTGTPWTSSVPIPTSDVPMHNNNRMIMRGTSTQYSNTPDVNSDDPTLETTYPELPSPGSSSAFDSRENRAELNSVQSNRAMMLRRNSSRVVSATREGHLDHAINRDRSFNSGDNNAELMEEMVESPEESEEGVEETEEEPTAEVAAAGGEQPVRMSLMSLLAETDREMGLDGSTYMMEEEEEEEEVEEEGGGADYNNCCVCMVRHKGAAFIPCGHTFCRLCSRELWVQRACDIPRGKPHQWWPDTVTPYYTTVIFKNVG</sequence>
<feature type="compositionally biased region" description="Polar residues" evidence="2">
    <location>
        <begin position="113"/>
        <end position="133"/>
    </location>
</feature>
<keyword evidence="1" id="KW-0479">Metal-binding</keyword>
<evidence type="ECO:0000313" key="5">
    <source>
        <dbReference type="Proteomes" id="UP000325577"/>
    </source>
</evidence>
<feature type="region of interest" description="Disordered" evidence="2">
    <location>
        <begin position="212"/>
        <end position="244"/>
    </location>
</feature>
<feature type="compositionally biased region" description="Basic and acidic residues" evidence="2">
    <location>
        <begin position="67"/>
        <end position="88"/>
    </location>
</feature>